<dbReference type="InterPro" id="IPR023313">
    <property type="entry name" value="UBQ-conjugating_AS"/>
</dbReference>
<keyword evidence="5 6" id="KW-0067">ATP-binding</keyword>
<name>A0A2A6BA02_PRIPA</name>
<evidence type="ECO:0000313" key="8">
    <source>
        <dbReference type="Proteomes" id="UP000005239"/>
    </source>
</evidence>
<accession>A0A8R1UUP7</accession>
<reference evidence="7" key="2">
    <citation type="submission" date="2022-06" db="UniProtKB">
        <authorList>
            <consortium name="EnsemblMetazoa"/>
        </authorList>
    </citation>
    <scope>IDENTIFICATION</scope>
    <source>
        <strain evidence="7">PS312</strain>
    </source>
</reference>
<evidence type="ECO:0000256" key="1">
    <source>
        <dbReference type="ARBA" id="ARBA00012486"/>
    </source>
</evidence>
<evidence type="ECO:0000256" key="6">
    <source>
        <dbReference type="RuleBase" id="RU362109"/>
    </source>
</evidence>
<accession>A0A2A6BA02</accession>
<dbReference type="SMART" id="SM00212">
    <property type="entry name" value="UBCc"/>
    <property type="match status" value="1"/>
</dbReference>
<dbReference type="Pfam" id="PF00179">
    <property type="entry name" value="UQ_con"/>
    <property type="match status" value="1"/>
</dbReference>
<dbReference type="InterPro" id="IPR015940">
    <property type="entry name" value="UBA"/>
</dbReference>
<dbReference type="GO" id="GO:0005634">
    <property type="term" value="C:nucleus"/>
    <property type="evidence" value="ECO:0000318"/>
    <property type="project" value="GO_Central"/>
</dbReference>
<dbReference type="Proteomes" id="UP000005239">
    <property type="component" value="Unassembled WGS sequence"/>
</dbReference>
<dbReference type="PROSITE" id="PS50030">
    <property type="entry name" value="UBA"/>
    <property type="match status" value="1"/>
</dbReference>
<proteinExistence type="inferred from homology"/>
<dbReference type="PANTHER" id="PTHR24068">
    <property type="entry name" value="UBIQUITIN-CONJUGATING ENZYME E2"/>
    <property type="match status" value="1"/>
</dbReference>
<dbReference type="EC" id="2.3.2.23" evidence="1"/>
<dbReference type="InterPro" id="IPR000608">
    <property type="entry name" value="UBC"/>
</dbReference>
<gene>
    <name evidence="7" type="primary">WBGene00275876</name>
</gene>
<dbReference type="OrthoDB" id="9993688at2759"/>
<dbReference type="InterPro" id="IPR016135">
    <property type="entry name" value="UBQ-conjugating_enzyme/RWD"/>
</dbReference>
<dbReference type="PROSITE" id="PS00183">
    <property type="entry name" value="UBC_1"/>
    <property type="match status" value="1"/>
</dbReference>
<dbReference type="GO" id="GO:0000209">
    <property type="term" value="P:protein polyubiquitination"/>
    <property type="evidence" value="ECO:0000318"/>
    <property type="project" value="GO_Central"/>
</dbReference>
<dbReference type="GO" id="GO:0005524">
    <property type="term" value="F:ATP binding"/>
    <property type="evidence" value="ECO:0007669"/>
    <property type="project" value="UniProtKB-UniRule"/>
</dbReference>
<dbReference type="AlphaFoldDB" id="A0A2A6BA02"/>
<dbReference type="SUPFAM" id="SSF54495">
    <property type="entry name" value="UBC-like"/>
    <property type="match status" value="1"/>
</dbReference>
<evidence type="ECO:0000256" key="4">
    <source>
        <dbReference type="ARBA" id="ARBA00022786"/>
    </source>
</evidence>
<keyword evidence="8" id="KW-1185">Reference proteome</keyword>
<protein>
    <recommendedName>
        <fullName evidence="1">E2 ubiquitin-conjugating enzyme</fullName>
        <ecNumber evidence="1">2.3.2.23</ecNumber>
    </recommendedName>
</protein>
<dbReference type="CDD" id="cd23800">
    <property type="entry name" value="UBCc_UBE2K"/>
    <property type="match status" value="1"/>
</dbReference>
<comment type="similarity">
    <text evidence="6">Belongs to the ubiquitin-conjugating enzyme family.</text>
</comment>
<dbReference type="Gene3D" id="3.10.110.10">
    <property type="entry name" value="Ubiquitin Conjugating Enzyme"/>
    <property type="match status" value="1"/>
</dbReference>
<keyword evidence="2" id="KW-0808">Transferase</keyword>
<dbReference type="EnsemblMetazoa" id="PPA37507.1">
    <property type="protein sequence ID" value="PPA37507.1"/>
    <property type="gene ID" value="WBGene00275876"/>
</dbReference>
<dbReference type="InterPro" id="IPR009060">
    <property type="entry name" value="UBA-like_sf"/>
</dbReference>
<dbReference type="SUPFAM" id="SSF46934">
    <property type="entry name" value="UBA-like"/>
    <property type="match status" value="1"/>
</dbReference>
<evidence type="ECO:0000256" key="2">
    <source>
        <dbReference type="ARBA" id="ARBA00022679"/>
    </source>
</evidence>
<evidence type="ECO:0000256" key="3">
    <source>
        <dbReference type="ARBA" id="ARBA00022741"/>
    </source>
</evidence>
<evidence type="ECO:0000256" key="5">
    <source>
        <dbReference type="ARBA" id="ARBA00022840"/>
    </source>
</evidence>
<reference evidence="8" key="1">
    <citation type="journal article" date="2008" name="Nat. Genet.">
        <title>The Pristionchus pacificus genome provides a unique perspective on nematode lifestyle and parasitism.</title>
        <authorList>
            <person name="Dieterich C."/>
            <person name="Clifton S.W."/>
            <person name="Schuster L.N."/>
            <person name="Chinwalla A."/>
            <person name="Delehaunty K."/>
            <person name="Dinkelacker I."/>
            <person name="Fulton L."/>
            <person name="Fulton R."/>
            <person name="Godfrey J."/>
            <person name="Minx P."/>
            <person name="Mitreva M."/>
            <person name="Roeseler W."/>
            <person name="Tian H."/>
            <person name="Witte H."/>
            <person name="Yang S.P."/>
            <person name="Wilson R.K."/>
            <person name="Sommer R.J."/>
        </authorList>
    </citation>
    <scope>NUCLEOTIDE SEQUENCE [LARGE SCALE GENOMIC DNA]</scope>
    <source>
        <strain evidence="8">PS312</strain>
    </source>
</reference>
<sequence>MLILLIWYSDPQTRTTGMSNIAFSRIQRECREVVTNKDIESTGIMIEMLNDQLTRMKGTINGPPDSPYEGGKFDLDIVIPDNYPFQPPKVKFSTRIWHPNVSSQTGLICLDILKDQWAASLTLRTVLLSVQSLLALPEPKDPQDAVVAKQKMSEPQLFEKTARFWTQHYAKGNGQKDPEFLHKIMKLKDMGVSEDQAISTLSCCGWDLTRSTDYLFS</sequence>
<evidence type="ECO:0000313" key="7">
    <source>
        <dbReference type="EnsemblMetazoa" id="PPA37507.1"/>
    </source>
</evidence>
<keyword evidence="3 6" id="KW-0547">Nucleotide-binding</keyword>
<dbReference type="FunFam" id="3.10.110.10:FF:000037">
    <property type="entry name" value="ubiquitin-conjugating enzyme E2 27"/>
    <property type="match status" value="1"/>
</dbReference>
<dbReference type="GO" id="GO:0061631">
    <property type="term" value="F:ubiquitin conjugating enzyme activity"/>
    <property type="evidence" value="ECO:0000318"/>
    <property type="project" value="GO_Central"/>
</dbReference>
<dbReference type="Gene3D" id="1.10.8.10">
    <property type="entry name" value="DNA helicase RuvA subunit, C-terminal domain"/>
    <property type="match status" value="1"/>
</dbReference>
<dbReference type="PROSITE" id="PS50127">
    <property type="entry name" value="UBC_2"/>
    <property type="match status" value="1"/>
</dbReference>
<keyword evidence="4 6" id="KW-0833">Ubl conjugation pathway</keyword>
<organism evidence="7 8">
    <name type="scientific">Pristionchus pacificus</name>
    <name type="common">Parasitic nematode worm</name>
    <dbReference type="NCBI Taxonomy" id="54126"/>
    <lineage>
        <taxon>Eukaryota</taxon>
        <taxon>Metazoa</taxon>
        <taxon>Ecdysozoa</taxon>
        <taxon>Nematoda</taxon>
        <taxon>Chromadorea</taxon>
        <taxon>Rhabditida</taxon>
        <taxon>Rhabditina</taxon>
        <taxon>Diplogasteromorpha</taxon>
        <taxon>Diplogasteroidea</taxon>
        <taxon>Neodiplogasteridae</taxon>
        <taxon>Pristionchus</taxon>
    </lineage>
</organism>